<evidence type="ECO:0000313" key="10">
    <source>
        <dbReference type="EMBL" id="AFZ66475.1"/>
    </source>
</evidence>
<dbReference type="GO" id="GO:0045493">
    <property type="term" value="P:xylan catabolic process"/>
    <property type="evidence" value="ECO:0007669"/>
    <property type="project" value="UniProtKB-KW"/>
</dbReference>
<feature type="active site" description="Proton acceptor" evidence="6">
    <location>
        <position position="16"/>
    </location>
</feature>
<feature type="region of interest" description="Disordered" evidence="9">
    <location>
        <begin position="303"/>
        <end position="325"/>
    </location>
</feature>
<keyword evidence="3 8" id="KW-0378">Hydrolase</keyword>
<evidence type="ECO:0000256" key="3">
    <source>
        <dbReference type="ARBA" id="ARBA00022801"/>
    </source>
</evidence>
<keyword evidence="2" id="KW-0858">Xylan degradation</keyword>
<dbReference type="PANTHER" id="PTHR43772">
    <property type="entry name" value="ENDO-1,4-BETA-XYLANASE"/>
    <property type="match status" value="1"/>
</dbReference>
<dbReference type="GO" id="GO:0004553">
    <property type="term" value="F:hydrolase activity, hydrolyzing O-glycosyl compounds"/>
    <property type="evidence" value="ECO:0007669"/>
    <property type="project" value="InterPro"/>
</dbReference>
<dbReference type="AlphaFoldDB" id="L0A0D1"/>
<dbReference type="InterPro" id="IPR052176">
    <property type="entry name" value="Glycosyl_Hydrlase_43_Enz"/>
</dbReference>
<evidence type="ECO:0000256" key="7">
    <source>
        <dbReference type="PIRSR" id="PIRSR606710-2"/>
    </source>
</evidence>
<sequence length="325" mass="36187">MKGTYTNPVTSGYFADPFVLRHEGVYYAYGTGAAPEDGGEGAQRGYKFEVLRSEDLVDWTSLGGALEPLTDENAQDYWAPEVAFHDGAFYMYYSAGIGDKGHQIRVAISEKPEGPFRDAGAILTPDDPFTIDASPFQDDDGTWYLYYARDFLDGERVGTALVVDRLESMTRLAGEPRTVLRATSDWQIFRKNREMYGNVYDWYTLEGPFAVKHDGQYYLFYSGGAWEEPNYGVSYAVAPHPLGPWVEPASDGPTILQSVPGVVVGPGHNCVVKGPDGHDYIVYHAWDKDKTARRMCVDRIDWTPEGPRTHGPSFEPQAIPQADHA</sequence>
<dbReference type="EMBL" id="CP003382">
    <property type="protein sequence ID" value="AFZ66475.1"/>
    <property type="molecule type" value="Genomic_DNA"/>
</dbReference>
<evidence type="ECO:0000313" key="11">
    <source>
        <dbReference type="Proteomes" id="UP000010467"/>
    </source>
</evidence>
<reference evidence="11" key="1">
    <citation type="submission" date="2012-03" db="EMBL/GenBank/DDBJ databases">
        <title>Complete sequence of chromosome of Deinococcus peraridilitoris DSM 19664.</title>
        <authorList>
            <person name="Lucas S."/>
            <person name="Copeland A."/>
            <person name="Lapidus A."/>
            <person name="Glavina del Rio T."/>
            <person name="Dalin E."/>
            <person name="Tice H."/>
            <person name="Bruce D."/>
            <person name="Goodwin L."/>
            <person name="Pitluck S."/>
            <person name="Peters L."/>
            <person name="Mikhailova N."/>
            <person name="Lu M."/>
            <person name="Kyrpides N."/>
            <person name="Mavromatis K."/>
            <person name="Ivanova N."/>
            <person name="Brettin T."/>
            <person name="Detter J.C."/>
            <person name="Han C."/>
            <person name="Larimer F."/>
            <person name="Land M."/>
            <person name="Hauser L."/>
            <person name="Markowitz V."/>
            <person name="Cheng J.-F."/>
            <person name="Hugenholtz P."/>
            <person name="Woyke T."/>
            <person name="Wu D."/>
            <person name="Pukall R."/>
            <person name="Steenblock K."/>
            <person name="Brambilla E."/>
            <person name="Klenk H.-P."/>
            <person name="Eisen J.A."/>
        </authorList>
    </citation>
    <scope>NUCLEOTIDE SEQUENCE [LARGE SCALE GENOMIC DNA]</scope>
    <source>
        <strain evidence="11">DSM 19664 / LMG 22246 / CIP 109416 / KR-200</strain>
    </source>
</reference>
<dbReference type="Proteomes" id="UP000010467">
    <property type="component" value="Chromosome"/>
</dbReference>
<feature type="active site" description="Proton donor" evidence="6">
    <location>
        <position position="206"/>
    </location>
</feature>
<protein>
    <submittedName>
        <fullName evidence="10">Putative beta-xylosidase</fullName>
    </submittedName>
</protein>
<keyword evidence="11" id="KW-1185">Reference proteome</keyword>
<dbReference type="SUPFAM" id="SSF75005">
    <property type="entry name" value="Arabinanase/levansucrase/invertase"/>
    <property type="match status" value="1"/>
</dbReference>
<dbReference type="KEGG" id="dpd:Deipe_0906"/>
<evidence type="ECO:0000256" key="5">
    <source>
        <dbReference type="ARBA" id="ARBA00023295"/>
    </source>
</evidence>
<evidence type="ECO:0000256" key="2">
    <source>
        <dbReference type="ARBA" id="ARBA00022651"/>
    </source>
</evidence>
<gene>
    <name evidence="10" type="ordered locus">Deipe_0906</name>
</gene>
<dbReference type="eggNOG" id="COG3940">
    <property type="taxonomic scope" value="Bacteria"/>
</dbReference>
<keyword evidence="2" id="KW-0624">Polysaccharide degradation</keyword>
<dbReference type="OrthoDB" id="273314at2"/>
<dbReference type="Gene3D" id="2.115.10.20">
    <property type="entry name" value="Glycosyl hydrolase domain, family 43"/>
    <property type="match status" value="1"/>
</dbReference>
<feature type="site" description="Important for catalytic activity, responsible for pKa modulation of the active site Glu and correct orientation of both the proton donor and substrate" evidence="7">
    <location>
        <position position="132"/>
    </location>
</feature>
<organism evidence="10 11">
    <name type="scientific">Deinococcus peraridilitoris (strain DSM 19664 / LMG 22246 / CIP 109416 / KR-200)</name>
    <dbReference type="NCBI Taxonomy" id="937777"/>
    <lineage>
        <taxon>Bacteria</taxon>
        <taxon>Thermotogati</taxon>
        <taxon>Deinococcota</taxon>
        <taxon>Deinococci</taxon>
        <taxon>Deinococcales</taxon>
        <taxon>Deinococcaceae</taxon>
        <taxon>Deinococcus</taxon>
    </lineage>
</organism>
<dbReference type="InterPro" id="IPR006710">
    <property type="entry name" value="Glyco_hydro_43"/>
</dbReference>
<evidence type="ECO:0000256" key="4">
    <source>
        <dbReference type="ARBA" id="ARBA00023277"/>
    </source>
</evidence>
<evidence type="ECO:0000256" key="8">
    <source>
        <dbReference type="RuleBase" id="RU361187"/>
    </source>
</evidence>
<evidence type="ECO:0000256" key="1">
    <source>
        <dbReference type="ARBA" id="ARBA00009865"/>
    </source>
</evidence>
<keyword evidence="5 8" id="KW-0326">Glycosidase</keyword>
<dbReference type="HOGENOM" id="CLU_009397_4_0_0"/>
<name>L0A0D1_DEIPD</name>
<proteinExistence type="inferred from homology"/>
<keyword evidence="4" id="KW-0119">Carbohydrate metabolism</keyword>
<dbReference type="Pfam" id="PF04616">
    <property type="entry name" value="Glyco_hydro_43"/>
    <property type="match status" value="1"/>
</dbReference>
<dbReference type="RefSeq" id="WP_015234785.1">
    <property type="nucleotide sequence ID" value="NC_019793.1"/>
</dbReference>
<dbReference type="STRING" id="937777.Deipe_0906"/>
<dbReference type="PATRIC" id="fig|937777.3.peg.916"/>
<evidence type="ECO:0000256" key="6">
    <source>
        <dbReference type="PIRSR" id="PIRSR606710-1"/>
    </source>
</evidence>
<dbReference type="InterPro" id="IPR023296">
    <property type="entry name" value="Glyco_hydro_beta-prop_sf"/>
</dbReference>
<comment type="similarity">
    <text evidence="1 8">Belongs to the glycosyl hydrolase 43 family.</text>
</comment>
<accession>L0A0D1</accession>
<dbReference type="PANTHER" id="PTHR43772:SF2">
    <property type="entry name" value="PUTATIVE (AFU_ORTHOLOGUE AFUA_2G04480)-RELATED"/>
    <property type="match status" value="1"/>
</dbReference>
<dbReference type="CDD" id="cd08991">
    <property type="entry name" value="GH43_HoAraf43-like"/>
    <property type="match status" value="1"/>
</dbReference>
<evidence type="ECO:0000256" key="9">
    <source>
        <dbReference type="SAM" id="MobiDB-lite"/>
    </source>
</evidence>